<keyword evidence="3 8" id="KW-0479">Metal-binding</keyword>
<feature type="binding site" evidence="9">
    <location>
        <position position="302"/>
    </location>
    <ligand>
        <name>Mg(2+)</name>
        <dbReference type="ChEBI" id="CHEBI:18420"/>
        <label>1</label>
    </ligand>
</feature>
<dbReference type="Pfam" id="PF17927">
    <property type="entry name" value="Ins134_P3_kin_N"/>
    <property type="match status" value="1"/>
</dbReference>
<dbReference type="GO" id="GO:0000287">
    <property type="term" value="F:magnesium ion binding"/>
    <property type="evidence" value="ECO:0007669"/>
    <property type="project" value="InterPro"/>
</dbReference>
<feature type="binding site" evidence="9">
    <location>
        <position position="288"/>
    </location>
    <ligand>
        <name>Mg(2+)</name>
        <dbReference type="ChEBI" id="CHEBI:18420"/>
        <label>1</label>
    </ligand>
</feature>
<evidence type="ECO:0000259" key="11">
    <source>
        <dbReference type="Pfam" id="PF17927"/>
    </source>
</evidence>
<accession>F2TYJ3</accession>
<comment type="similarity">
    <text evidence="1 8">Belongs to the ITPK1 family.</text>
</comment>
<comment type="function">
    <text evidence="8">Kinase that can phosphorylate various inositol polyphosphate such as Ins(3,4,5,6)P4 or Ins(1,3,4)P3.</text>
</comment>
<dbReference type="PANTHER" id="PTHR14217:SF1">
    <property type="entry name" value="INOSITOL-TETRAKISPHOSPHATE 1-KINASE"/>
    <property type="match status" value="1"/>
</dbReference>
<evidence type="ECO:0000256" key="1">
    <source>
        <dbReference type="ARBA" id="ARBA00009601"/>
    </source>
</evidence>
<dbReference type="EC" id="2.7.1.134" evidence="8"/>
<dbReference type="OrthoDB" id="25308at2759"/>
<feature type="domain" description="Inositol-tetrakisphosphate 1-kinase N-terminal" evidence="11">
    <location>
        <begin position="13"/>
        <end position="100"/>
    </location>
</feature>
<dbReference type="GO" id="GO:0005737">
    <property type="term" value="C:cytoplasm"/>
    <property type="evidence" value="ECO:0007669"/>
    <property type="project" value="TreeGrafter"/>
</dbReference>
<gene>
    <name evidence="12" type="ORF">PTSG_01647</name>
</gene>
<evidence type="ECO:0000256" key="8">
    <source>
        <dbReference type="PIRNR" id="PIRNR038186"/>
    </source>
</evidence>
<dbReference type="Pfam" id="PF05770">
    <property type="entry name" value="Ins134_P3_kin"/>
    <property type="match status" value="1"/>
</dbReference>
<dbReference type="STRING" id="946362.F2TYJ3"/>
<comment type="catalytic activity">
    <reaction evidence="8">
        <text>1D-myo-inositol 3,4,5,6-tetrakisphosphate + ATP = 1D-myo-inositol 1,3,4,5,6-pentakisphosphate + ADP + H(+)</text>
        <dbReference type="Rhea" id="RHEA:12452"/>
        <dbReference type="ChEBI" id="CHEBI:15378"/>
        <dbReference type="ChEBI" id="CHEBI:30616"/>
        <dbReference type="ChEBI" id="CHEBI:57539"/>
        <dbReference type="ChEBI" id="CHEBI:57733"/>
        <dbReference type="ChEBI" id="CHEBI:456216"/>
        <dbReference type="EC" id="2.7.1.134"/>
    </reaction>
</comment>
<keyword evidence="4 8" id="KW-0547">Nucleotide-binding</keyword>
<dbReference type="KEGG" id="sre:PTSG_01647"/>
<dbReference type="GO" id="GO:0047325">
    <property type="term" value="F:inositol-3,4,5,6-tetrakisphosphate 1-kinase activity"/>
    <property type="evidence" value="ECO:0007669"/>
    <property type="project" value="UniProtKB-EC"/>
</dbReference>
<dbReference type="RefSeq" id="XP_004997625.1">
    <property type="nucleotide sequence ID" value="XM_004997568.1"/>
</dbReference>
<proteinExistence type="inferred from homology"/>
<feature type="binding site" evidence="9">
    <location>
        <position position="304"/>
    </location>
    <ligand>
        <name>Mg(2+)</name>
        <dbReference type="ChEBI" id="CHEBI:18420"/>
        <label>2</label>
    </ligand>
</feature>
<protein>
    <recommendedName>
        <fullName evidence="8">Inositol-tetrakisphosphate 1-kinase</fullName>
        <ecNumber evidence="8">2.7.1.134</ecNumber>
    </recommendedName>
</protein>
<evidence type="ECO:0000313" key="13">
    <source>
        <dbReference type="Proteomes" id="UP000007799"/>
    </source>
</evidence>
<evidence type="ECO:0000256" key="3">
    <source>
        <dbReference type="ARBA" id="ARBA00022723"/>
    </source>
</evidence>
<evidence type="ECO:0000256" key="2">
    <source>
        <dbReference type="ARBA" id="ARBA00022679"/>
    </source>
</evidence>
<keyword evidence="7 8" id="KW-0460">Magnesium</keyword>
<keyword evidence="2 8" id="KW-0808">Transferase</keyword>
<dbReference type="PANTHER" id="PTHR14217">
    <property type="entry name" value="INOSITOL-TETRAKISPHOSPHATE 1-KINASE"/>
    <property type="match status" value="1"/>
</dbReference>
<dbReference type="GO" id="GO:0005524">
    <property type="term" value="F:ATP binding"/>
    <property type="evidence" value="ECO:0007669"/>
    <property type="project" value="UniProtKB-KW"/>
</dbReference>
<evidence type="ECO:0000256" key="7">
    <source>
        <dbReference type="ARBA" id="ARBA00022842"/>
    </source>
</evidence>
<evidence type="ECO:0000256" key="5">
    <source>
        <dbReference type="ARBA" id="ARBA00022777"/>
    </source>
</evidence>
<evidence type="ECO:0000256" key="4">
    <source>
        <dbReference type="ARBA" id="ARBA00022741"/>
    </source>
</evidence>
<keyword evidence="13" id="KW-1185">Reference proteome</keyword>
<sequence length="329" mass="35861">MMDEPCASVSVLFVISAKKQRHIDLQRVIKTARKYGMICDVAEVDALEAVRENTYDVIVHKVTEFAALSRQGDKKAARIIDAFKAFIASQPSSCVVVDPLARSEVLLDRELTFTKLRQCTTTHGTWRITTPTSAVIRSQDDLANLEARLSEAGVEVPVICKSVTAHGSKAAHEMCLLLSTQASPSIAPPFIAQTFVPHNAVLIKVFVVGDSFTVCHRPSIRNLQHNSATHAPLCIPFDSHDVSKPHSESHLNVAGAHLLRERVVDDDTVSAMVAAVREEFGLSLFGIDAVVEAGTHNLHVVDVNYFPGYAGVADFDVRLCRLLQAVTSS</sequence>
<dbReference type="InterPro" id="IPR040464">
    <property type="entry name" value="InsP(3)kin_ATP-grasp"/>
</dbReference>
<dbReference type="Proteomes" id="UP000007799">
    <property type="component" value="Unassembled WGS sequence"/>
</dbReference>
<dbReference type="SUPFAM" id="SSF56059">
    <property type="entry name" value="Glutathione synthetase ATP-binding domain-like"/>
    <property type="match status" value="1"/>
</dbReference>
<evidence type="ECO:0000259" key="10">
    <source>
        <dbReference type="Pfam" id="PF05770"/>
    </source>
</evidence>
<dbReference type="Gene3D" id="3.30.470.20">
    <property type="entry name" value="ATP-grasp fold, B domain"/>
    <property type="match status" value="1"/>
</dbReference>
<dbReference type="InterPro" id="IPR008656">
    <property type="entry name" value="Inositol_tetrakis-P_1-kinase"/>
</dbReference>
<dbReference type="EMBL" id="GL832957">
    <property type="protein sequence ID" value="EGD78668.1"/>
    <property type="molecule type" value="Genomic_DNA"/>
</dbReference>
<dbReference type="GO" id="GO:0052725">
    <property type="term" value="F:inositol-1,3,4-trisphosphate 6-kinase activity"/>
    <property type="evidence" value="ECO:0007669"/>
    <property type="project" value="InterPro"/>
</dbReference>
<dbReference type="FunCoup" id="F2TYJ3">
    <property type="interactions" value="267"/>
</dbReference>
<evidence type="ECO:0000256" key="9">
    <source>
        <dbReference type="PIRSR" id="PIRSR038186-2"/>
    </source>
</evidence>
<dbReference type="GeneID" id="24366374"/>
<dbReference type="GO" id="GO:0032957">
    <property type="term" value="P:inositol trisphosphate metabolic process"/>
    <property type="evidence" value="ECO:0007669"/>
    <property type="project" value="InterPro"/>
</dbReference>
<evidence type="ECO:0000313" key="12">
    <source>
        <dbReference type="EMBL" id="EGD78668.1"/>
    </source>
</evidence>
<keyword evidence="6 8" id="KW-0067">ATP-binding</keyword>
<dbReference type="AlphaFoldDB" id="F2TYJ3"/>
<reference evidence="12" key="1">
    <citation type="submission" date="2009-08" db="EMBL/GenBank/DDBJ databases">
        <title>Annotation of Salpingoeca rosetta.</title>
        <authorList>
            <consortium name="The Broad Institute Genome Sequencing Platform"/>
            <person name="Russ C."/>
            <person name="Cuomo C."/>
            <person name="Burger G."/>
            <person name="Gray M.W."/>
            <person name="Holland P.W.H."/>
            <person name="King N."/>
            <person name="Lang F.B.F."/>
            <person name="Roger A.J."/>
            <person name="Ruiz-Trillo I."/>
            <person name="Young S.K."/>
            <person name="Zeng Q."/>
            <person name="Gargeya S."/>
            <person name="Alvarado L."/>
            <person name="Berlin A."/>
            <person name="Chapman S.B."/>
            <person name="Chen Z."/>
            <person name="Freedman E."/>
            <person name="Gellesch M."/>
            <person name="Goldberg J."/>
            <person name="Griggs A."/>
            <person name="Gujja S."/>
            <person name="Heilman E."/>
            <person name="Heiman D."/>
            <person name="Howarth C."/>
            <person name="Mehta T."/>
            <person name="Neiman D."/>
            <person name="Pearson M."/>
            <person name="Roberts A."/>
            <person name="Saif S."/>
            <person name="Shea T."/>
            <person name="Shenoy N."/>
            <person name="Sisk P."/>
            <person name="Stolte C."/>
            <person name="Sykes S."/>
            <person name="White J."/>
            <person name="Yandava C."/>
            <person name="Haas B."/>
            <person name="Nusbaum C."/>
            <person name="Birren B."/>
        </authorList>
    </citation>
    <scope>NUCLEOTIDE SEQUENCE [LARGE SCALE GENOMIC DNA]</scope>
    <source>
        <strain evidence="12">ATCC 50818</strain>
    </source>
</reference>
<dbReference type="InterPro" id="IPR041429">
    <property type="entry name" value="ITPK1_N"/>
</dbReference>
<evidence type="ECO:0000256" key="6">
    <source>
        <dbReference type="ARBA" id="ARBA00022840"/>
    </source>
</evidence>
<feature type="domain" description="Inositol 1,3,4-trisphosphate 5/6-kinase ATP-grasp" evidence="10">
    <location>
        <begin position="127"/>
        <end position="320"/>
    </location>
</feature>
<comment type="subunit">
    <text evidence="8">Monomer.</text>
</comment>
<dbReference type="GO" id="GO:0052726">
    <property type="term" value="F:inositol-1,3,4-trisphosphate 5-kinase activity"/>
    <property type="evidence" value="ECO:0007669"/>
    <property type="project" value="InterPro"/>
</dbReference>
<organism evidence="13">
    <name type="scientific">Salpingoeca rosetta (strain ATCC 50818 / BSB-021)</name>
    <dbReference type="NCBI Taxonomy" id="946362"/>
    <lineage>
        <taxon>Eukaryota</taxon>
        <taxon>Choanoflagellata</taxon>
        <taxon>Craspedida</taxon>
        <taxon>Salpingoecidae</taxon>
        <taxon>Salpingoeca</taxon>
    </lineage>
</organism>
<feature type="binding site" evidence="9">
    <location>
        <position position="302"/>
    </location>
    <ligand>
        <name>Mg(2+)</name>
        <dbReference type="ChEBI" id="CHEBI:18420"/>
        <label>2</label>
    </ligand>
</feature>
<dbReference type="InParanoid" id="F2TYJ3"/>
<dbReference type="PIRSF" id="PIRSF038186">
    <property type="entry name" value="ITPK"/>
    <property type="match status" value="1"/>
</dbReference>
<keyword evidence="5 8" id="KW-0418">Kinase</keyword>
<name>F2TYJ3_SALR5</name>
<dbReference type="OMA" id="QHLYNRQ"/>
<comment type="cofactor">
    <cofactor evidence="8 9">
        <name>Mg(2+)</name>
        <dbReference type="ChEBI" id="CHEBI:18420"/>
    </cofactor>
    <text evidence="8 9">Binds 2 magnesium ions per subunit.</text>
</comment>